<comment type="caution">
    <text evidence="9">The sequence shown here is derived from an EMBL/GenBank/DDBJ whole genome shotgun (WGS) entry which is preliminary data.</text>
</comment>
<protein>
    <recommendedName>
        <fullName evidence="8">Peptidase S8/S53 domain-containing protein</fullName>
    </recommendedName>
</protein>
<evidence type="ECO:0000256" key="5">
    <source>
        <dbReference type="PROSITE-ProRule" id="PRU01240"/>
    </source>
</evidence>
<feature type="signal peptide" evidence="7">
    <location>
        <begin position="1"/>
        <end position="19"/>
    </location>
</feature>
<feature type="compositionally biased region" description="Gly residues" evidence="6">
    <location>
        <begin position="40"/>
        <end position="90"/>
    </location>
</feature>
<dbReference type="PANTHER" id="PTHR43806">
    <property type="entry name" value="PEPTIDASE S8"/>
    <property type="match status" value="1"/>
</dbReference>
<dbReference type="RefSeq" id="WP_109907675.1">
    <property type="nucleotide sequence ID" value="NZ_QGLE01000013.1"/>
</dbReference>
<proteinExistence type="inferred from homology"/>
<name>A0A317DVC6_9PROT</name>
<evidence type="ECO:0000259" key="8">
    <source>
        <dbReference type="Pfam" id="PF00082"/>
    </source>
</evidence>
<evidence type="ECO:0000256" key="6">
    <source>
        <dbReference type="SAM" id="MobiDB-lite"/>
    </source>
</evidence>
<dbReference type="InterPro" id="IPR036852">
    <property type="entry name" value="Peptidase_S8/S53_dom_sf"/>
</dbReference>
<keyword evidence="4 5" id="KW-0720">Serine protease</keyword>
<evidence type="ECO:0000256" key="2">
    <source>
        <dbReference type="ARBA" id="ARBA00022670"/>
    </source>
</evidence>
<evidence type="ECO:0000313" key="9">
    <source>
        <dbReference type="EMBL" id="PWR18629.1"/>
    </source>
</evidence>
<keyword evidence="2 5" id="KW-0645">Protease</keyword>
<dbReference type="InterPro" id="IPR023828">
    <property type="entry name" value="Peptidase_S8_Ser-AS"/>
</dbReference>
<dbReference type="EMBL" id="QGLE01000013">
    <property type="protein sequence ID" value="PWR18629.1"/>
    <property type="molecule type" value="Genomic_DNA"/>
</dbReference>
<dbReference type="PROSITE" id="PS00138">
    <property type="entry name" value="SUBTILASE_SER"/>
    <property type="match status" value="1"/>
</dbReference>
<evidence type="ECO:0000256" key="1">
    <source>
        <dbReference type="ARBA" id="ARBA00011073"/>
    </source>
</evidence>
<gene>
    <name evidence="9" type="ORF">DKG74_18565</name>
</gene>
<dbReference type="GO" id="GO:0004252">
    <property type="term" value="F:serine-type endopeptidase activity"/>
    <property type="evidence" value="ECO:0007669"/>
    <property type="project" value="UniProtKB-UniRule"/>
</dbReference>
<dbReference type="SUPFAM" id="SSF52743">
    <property type="entry name" value="Subtilisin-like"/>
    <property type="match status" value="1"/>
</dbReference>
<feature type="chain" id="PRO_5016351229" description="Peptidase S8/S53 domain-containing protein" evidence="7">
    <location>
        <begin position="20"/>
        <end position="464"/>
    </location>
</feature>
<feature type="active site" description="Charge relay system" evidence="5">
    <location>
        <position position="268"/>
    </location>
</feature>
<evidence type="ECO:0000256" key="4">
    <source>
        <dbReference type="ARBA" id="ARBA00022825"/>
    </source>
</evidence>
<dbReference type="InterPro" id="IPR015500">
    <property type="entry name" value="Peptidase_S8_subtilisin-rel"/>
</dbReference>
<dbReference type="Gene3D" id="3.40.50.200">
    <property type="entry name" value="Peptidase S8/S53 domain"/>
    <property type="match status" value="1"/>
</dbReference>
<evidence type="ECO:0000313" key="10">
    <source>
        <dbReference type="Proteomes" id="UP000245461"/>
    </source>
</evidence>
<keyword evidence="3 5" id="KW-0378">Hydrolase</keyword>
<dbReference type="Proteomes" id="UP000245461">
    <property type="component" value="Unassembled WGS sequence"/>
</dbReference>
<evidence type="ECO:0000256" key="7">
    <source>
        <dbReference type="SAM" id="SignalP"/>
    </source>
</evidence>
<dbReference type="PANTHER" id="PTHR43806:SF11">
    <property type="entry name" value="CEREVISIN-RELATED"/>
    <property type="match status" value="1"/>
</dbReference>
<sequence>MRPRPLRLVLLLALLLALAAPHRLTGHCGLAFAKGDGGGDGGGGGGGSGGGGGGSGGGSSGHGGDDGGGSSGGDSSGGDDSGGESSGGDDSGGDDSSSDNSGDDDSSGARGGDHAGDSAGRHIGRELTIVGATLSPEALRPFDVVVIEDRELQALGLHVVRLRTLPPISTEETLAALRLAFPDALVSRNHLYRPEKFDGPSGTDAPPGLSNWHRRLTRWSEEAAACARGRAIGVIDTLLLKGEADLAGIEIESRTTTDAGYEASLDAHGSYVVSLLAGPNIGVVPGARVFHAAAVEGVGRGVYASATSIATALDWMVGNRVAVVNVSLAGPDNPLLHRAIQIAATRGTLLVAPVGNQGPAADTAYPAAYPEVVAITATDRLNRVWQGASKVAAPAIAAPGAGLHIGRATVSGTSYASPLAAGALLTALAPGDPGDPKQRLLSRTGATDRSGIGLLQFDPGCFRD</sequence>
<organism evidence="9 10">
    <name type="scientific">Zavarzinia aquatilis</name>
    <dbReference type="NCBI Taxonomy" id="2211142"/>
    <lineage>
        <taxon>Bacteria</taxon>
        <taxon>Pseudomonadati</taxon>
        <taxon>Pseudomonadota</taxon>
        <taxon>Alphaproteobacteria</taxon>
        <taxon>Rhodospirillales</taxon>
        <taxon>Zavarziniaceae</taxon>
        <taxon>Zavarzinia</taxon>
    </lineage>
</organism>
<dbReference type="InterPro" id="IPR050131">
    <property type="entry name" value="Peptidase_S8_subtilisin-like"/>
</dbReference>
<accession>A0A317DVC6</accession>
<keyword evidence="10" id="KW-1185">Reference proteome</keyword>
<feature type="domain" description="Peptidase S8/S53" evidence="8">
    <location>
        <begin position="231"/>
        <end position="427"/>
    </location>
</feature>
<comment type="similarity">
    <text evidence="1 5">Belongs to the peptidase S8 family.</text>
</comment>
<dbReference type="GO" id="GO:0006508">
    <property type="term" value="P:proteolysis"/>
    <property type="evidence" value="ECO:0007669"/>
    <property type="project" value="UniProtKB-KW"/>
</dbReference>
<keyword evidence="7" id="KW-0732">Signal</keyword>
<dbReference type="PRINTS" id="PR00723">
    <property type="entry name" value="SUBTILISIN"/>
</dbReference>
<evidence type="ECO:0000256" key="3">
    <source>
        <dbReference type="ARBA" id="ARBA00022801"/>
    </source>
</evidence>
<feature type="active site" description="Charge relay system" evidence="5">
    <location>
        <position position="414"/>
    </location>
</feature>
<dbReference type="OrthoDB" id="5930286at2"/>
<dbReference type="PROSITE" id="PS51892">
    <property type="entry name" value="SUBTILASE"/>
    <property type="match status" value="1"/>
</dbReference>
<dbReference type="InterPro" id="IPR000209">
    <property type="entry name" value="Peptidase_S8/S53_dom"/>
</dbReference>
<dbReference type="AlphaFoldDB" id="A0A317DVC6"/>
<dbReference type="Pfam" id="PF00082">
    <property type="entry name" value="Peptidase_S8"/>
    <property type="match status" value="1"/>
</dbReference>
<feature type="compositionally biased region" description="Acidic residues" evidence="6">
    <location>
        <begin position="91"/>
        <end position="106"/>
    </location>
</feature>
<feature type="active site" description="Charge relay system" evidence="5">
    <location>
        <position position="236"/>
    </location>
</feature>
<feature type="compositionally biased region" description="Basic and acidic residues" evidence="6">
    <location>
        <begin position="111"/>
        <end position="120"/>
    </location>
</feature>
<reference evidence="9 10" key="1">
    <citation type="submission" date="2018-05" db="EMBL/GenBank/DDBJ databases">
        <title>Zavarzinia sp. HR-AS.</title>
        <authorList>
            <person name="Lee Y."/>
            <person name="Jeon C.O."/>
        </authorList>
    </citation>
    <scope>NUCLEOTIDE SEQUENCE [LARGE SCALE GENOMIC DNA]</scope>
    <source>
        <strain evidence="9 10">HR-AS</strain>
    </source>
</reference>
<feature type="region of interest" description="Disordered" evidence="6">
    <location>
        <begin position="40"/>
        <end position="120"/>
    </location>
</feature>